<dbReference type="Gene3D" id="2.60.40.420">
    <property type="entry name" value="Cupredoxins - blue copper proteins"/>
    <property type="match status" value="1"/>
</dbReference>
<sequence length="305" mass="33842">MKSKWLSSLIKMLSVGGAFLLAGCEDMVLMNPKGPIGEGEKSLILTATWLMLLVVIPVIIMTIAFAWRYRASNTKATYKPKWDHSTAVEATVWSIPLVIVAILAVLTWKTSHELDPYKALESDKKPLTVQVVALDWKWLFIYPEQKIATVNELVIPTHTPVEFRITSGTVMNSFFIPQLGGQIYAMAGMSTKLHLQADEAGTYDGISANYSGAGFSDMKFQAVAKASDEDFNAWVAEVKAGNNALDDTAYQALLKPTEKHPVEYFAAVKPQMYEQIVRSFMHGGHKADEHHEGMHEMAEEMGAEE</sequence>
<dbReference type="InterPro" id="IPR008972">
    <property type="entry name" value="Cupredoxin"/>
</dbReference>
<dbReference type="InterPro" id="IPR010514">
    <property type="entry name" value="COX_ARM"/>
</dbReference>
<evidence type="ECO:0000256" key="18">
    <source>
        <dbReference type="SAM" id="Phobius"/>
    </source>
</evidence>
<evidence type="ECO:0000256" key="4">
    <source>
        <dbReference type="ARBA" id="ARBA00022448"/>
    </source>
</evidence>
<dbReference type="EMBL" id="AMRI01000004">
    <property type="protein sequence ID" value="EKE76760.1"/>
    <property type="molecule type" value="Genomic_DNA"/>
</dbReference>
<keyword evidence="11 16" id="KW-0560">Oxidoreductase</keyword>
<feature type="domain" description="Cytochrome oxidase subunit II copper A binding" evidence="19">
    <location>
        <begin position="124"/>
        <end position="237"/>
    </location>
</feature>
<dbReference type="InterPro" id="IPR011759">
    <property type="entry name" value="Cyt_c_oxidase_su2_TM_dom"/>
</dbReference>
<dbReference type="InterPro" id="IPR006333">
    <property type="entry name" value="Cyt_o_ubiquinol_oxidase_su2"/>
</dbReference>
<feature type="domain" description="Cytochrome oxidase subunit II transmembrane region profile" evidence="20">
    <location>
        <begin position="21"/>
        <end position="118"/>
    </location>
</feature>
<keyword evidence="10 18" id="KW-1133">Transmembrane helix</keyword>
<accession>K2KHK3</accession>
<evidence type="ECO:0000256" key="5">
    <source>
        <dbReference type="ARBA" id="ARBA00022475"/>
    </source>
</evidence>
<keyword evidence="12 16" id="KW-0472">Membrane</keyword>
<dbReference type="PANTHER" id="PTHR22888:SF18">
    <property type="entry name" value="CYTOCHROME BO(3) UBIQUINOL OXIDASE SUBUNIT 2"/>
    <property type="match status" value="1"/>
</dbReference>
<dbReference type="SUPFAM" id="SSF81464">
    <property type="entry name" value="Cytochrome c oxidase subunit II-like, transmembrane region"/>
    <property type="match status" value="1"/>
</dbReference>
<feature type="transmembrane region" description="Helical" evidence="18">
    <location>
        <begin position="90"/>
        <end position="108"/>
    </location>
</feature>
<evidence type="ECO:0000256" key="7">
    <source>
        <dbReference type="ARBA" id="ARBA00022692"/>
    </source>
</evidence>
<dbReference type="AlphaFoldDB" id="K2KHK3"/>
<evidence type="ECO:0000256" key="17">
    <source>
        <dbReference type="SAM" id="MobiDB-lite"/>
    </source>
</evidence>
<dbReference type="GO" id="GO:0042773">
    <property type="term" value="P:ATP synthesis coupled electron transport"/>
    <property type="evidence" value="ECO:0007669"/>
    <property type="project" value="TreeGrafter"/>
</dbReference>
<evidence type="ECO:0000256" key="14">
    <source>
        <dbReference type="ARBA" id="ARBA00023288"/>
    </source>
</evidence>
<keyword evidence="6 16" id="KW-0679">Respiratory chain</keyword>
<evidence type="ECO:0000256" key="11">
    <source>
        <dbReference type="ARBA" id="ARBA00023002"/>
    </source>
</evidence>
<evidence type="ECO:0000256" key="8">
    <source>
        <dbReference type="ARBA" id="ARBA00022729"/>
    </source>
</evidence>
<dbReference type="Pfam" id="PF06481">
    <property type="entry name" value="COX_ARM"/>
    <property type="match status" value="1"/>
</dbReference>
<evidence type="ECO:0000256" key="9">
    <source>
        <dbReference type="ARBA" id="ARBA00022982"/>
    </source>
</evidence>
<dbReference type="eggNOG" id="COG1622">
    <property type="taxonomic scope" value="Bacteria"/>
</dbReference>
<keyword evidence="7 18" id="KW-0812">Transmembrane</keyword>
<evidence type="ECO:0000256" key="15">
    <source>
        <dbReference type="ARBA" id="ARBA00025694"/>
    </source>
</evidence>
<feature type="region of interest" description="Disordered" evidence="17">
    <location>
        <begin position="286"/>
        <end position="305"/>
    </location>
</feature>
<dbReference type="CDD" id="cd04212">
    <property type="entry name" value="CuRO_UO_II"/>
    <property type="match status" value="1"/>
</dbReference>
<dbReference type="PROSITE" id="PS50999">
    <property type="entry name" value="COX2_TM"/>
    <property type="match status" value="1"/>
</dbReference>
<dbReference type="Gene3D" id="1.10.287.90">
    <property type="match status" value="1"/>
</dbReference>
<feature type="transmembrane region" description="Helical" evidence="18">
    <location>
        <begin position="48"/>
        <end position="69"/>
    </location>
</feature>
<dbReference type="GO" id="GO:0004129">
    <property type="term" value="F:cytochrome-c oxidase activity"/>
    <property type="evidence" value="ECO:0007669"/>
    <property type="project" value="UniProtKB-UniRule"/>
</dbReference>
<dbReference type="SUPFAM" id="SSF49503">
    <property type="entry name" value="Cupredoxins"/>
    <property type="match status" value="1"/>
</dbReference>
<dbReference type="InterPro" id="IPR002429">
    <property type="entry name" value="CcO_II-like_C"/>
</dbReference>
<evidence type="ECO:0000256" key="3">
    <source>
        <dbReference type="ARBA" id="ARBA00011700"/>
    </source>
</evidence>
<dbReference type="GO" id="GO:0009486">
    <property type="term" value="F:cytochrome bo3 ubiquinol oxidase activity"/>
    <property type="evidence" value="ECO:0007669"/>
    <property type="project" value="InterPro"/>
</dbReference>
<dbReference type="RefSeq" id="WP_008483126.1">
    <property type="nucleotide sequence ID" value="NZ_AMRI01000004.1"/>
</dbReference>
<dbReference type="InterPro" id="IPR034227">
    <property type="entry name" value="CuRO_UO_II"/>
</dbReference>
<evidence type="ECO:0000313" key="21">
    <source>
        <dbReference type="EMBL" id="EKE76760.1"/>
    </source>
</evidence>
<dbReference type="GO" id="GO:0005886">
    <property type="term" value="C:plasma membrane"/>
    <property type="evidence" value="ECO:0007669"/>
    <property type="project" value="UniProtKB-SubCell"/>
</dbReference>
<evidence type="ECO:0000256" key="2">
    <source>
        <dbReference type="ARBA" id="ARBA00007866"/>
    </source>
</evidence>
<evidence type="ECO:0000259" key="19">
    <source>
        <dbReference type="PROSITE" id="PS50857"/>
    </source>
</evidence>
<evidence type="ECO:0000256" key="16">
    <source>
        <dbReference type="PIRNR" id="PIRNR000292"/>
    </source>
</evidence>
<name>K2KHK3_9GAMM</name>
<evidence type="ECO:0000256" key="13">
    <source>
        <dbReference type="ARBA" id="ARBA00023139"/>
    </source>
</evidence>
<dbReference type="STRING" id="745411.B3C1_04165"/>
<dbReference type="PANTHER" id="PTHR22888">
    <property type="entry name" value="CYTOCHROME C OXIDASE, SUBUNIT II"/>
    <property type="match status" value="1"/>
</dbReference>
<dbReference type="Pfam" id="PF00116">
    <property type="entry name" value="COX2"/>
    <property type="match status" value="1"/>
</dbReference>
<evidence type="ECO:0000259" key="20">
    <source>
        <dbReference type="PROSITE" id="PS50999"/>
    </source>
</evidence>
<proteinExistence type="inferred from homology"/>
<dbReference type="GO" id="GO:0005507">
    <property type="term" value="F:copper ion binding"/>
    <property type="evidence" value="ECO:0007669"/>
    <property type="project" value="InterPro"/>
</dbReference>
<keyword evidence="5 16" id="KW-1003">Cell membrane</keyword>
<reference evidence="21 22" key="1">
    <citation type="journal article" date="2012" name="J. Bacteriol.">
        <title>Genome Sequence of Gallaecimonas xiamenensis Type Strain 3-C-1.</title>
        <authorList>
            <person name="Lai Q."/>
            <person name="Wang L."/>
            <person name="Wang W."/>
            <person name="Shao Z."/>
        </authorList>
    </citation>
    <scope>NUCLEOTIDE SEQUENCE [LARGE SCALE GENOMIC DNA]</scope>
    <source>
        <strain evidence="21 22">3-C-1</strain>
    </source>
</reference>
<keyword evidence="22" id="KW-1185">Reference proteome</keyword>
<protein>
    <recommendedName>
        <fullName evidence="16">Ubiquinol oxidase subunit 2</fullName>
    </recommendedName>
</protein>
<keyword evidence="9 16" id="KW-0249">Electron transport</keyword>
<dbReference type="InterPro" id="IPR036257">
    <property type="entry name" value="Cyt_c_oxidase_su2_TM_sf"/>
</dbReference>
<evidence type="ECO:0000256" key="12">
    <source>
        <dbReference type="ARBA" id="ARBA00023136"/>
    </source>
</evidence>
<evidence type="ECO:0000256" key="6">
    <source>
        <dbReference type="ARBA" id="ARBA00022660"/>
    </source>
</evidence>
<keyword evidence="4 16" id="KW-0813">Transport</keyword>
<comment type="subunit">
    <text evidence="3">Heterooctamer of two A chains, two B chains, two C chains and two D chains.</text>
</comment>
<dbReference type="PIRSF" id="PIRSF000292">
    <property type="entry name" value="Ubi_od_II"/>
    <property type="match status" value="1"/>
</dbReference>
<dbReference type="Proteomes" id="UP000006755">
    <property type="component" value="Unassembled WGS sequence"/>
</dbReference>
<evidence type="ECO:0000256" key="10">
    <source>
        <dbReference type="ARBA" id="ARBA00022989"/>
    </source>
</evidence>
<comment type="function">
    <text evidence="15">Cytochrome bo(3) ubiquinol terminal oxidase is the component of the aerobic respiratory chain of E.coli that predominates when cells are grown at high aeration. Has proton pump activity across the membrane in addition to electron transfer, pumping 2 protons/electron.</text>
</comment>
<keyword evidence="14" id="KW-0449">Lipoprotein</keyword>
<evidence type="ECO:0000256" key="1">
    <source>
        <dbReference type="ARBA" id="ARBA00004651"/>
    </source>
</evidence>
<keyword evidence="8" id="KW-0732">Signal</keyword>
<keyword evidence="13" id="KW-0564">Palmitate</keyword>
<gene>
    <name evidence="21" type="ORF">B3C1_04165</name>
</gene>
<feature type="compositionally biased region" description="Basic and acidic residues" evidence="17">
    <location>
        <begin position="286"/>
        <end position="298"/>
    </location>
</feature>
<dbReference type="NCBIfam" id="TIGR01433">
    <property type="entry name" value="CyoA"/>
    <property type="match status" value="1"/>
</dbReference>
<evidence type="ECO:0000313" key="22">
    <source>
        <dbReference type="Proteomes" id="UP000006755"/>
    </source>
</evidence>
<dbReference type="GO" id="GO:0016682">
    <property type="term" value="F:oxidoreductase activity, acting on diphenols and related substances as donors, oxygen as acceptor"/>
    <property type="evidence" value="ECO:0007669"/>
    <property type="project" value="InterPro"/>
</dbReference>
<comment type="caution">
    <text evidence="21">The sequence shown here is derived from an EMBL/GenBank/DDBJ whole genome shotgun (WGS) entry which is preliminary data.</text>
</comment>
<dbReference type="OrthoDB" id="9783445at2"/>
<dbReference type="PROSITE" id="PS50857">
    <property type="entry name" value="COX2_CUA"/>
    <property type="match status" value="1"/>
</dbReference>
<comment type="subcellular location">
    <subcellularLocation>
        <location evidence="1">Cell membrane</location>
        <topology evidence="1">Multi-pass membrane protein</topology>
    </subcellularLocation>
</comment>
<dbReference type="PROSITE" id="PS51257">
    <property type="entry name" value="PROKAR_LIPOPROTEIN"/>
    <property type="match status" value="1"/>
</dbReference>
<dbReference type="InterPro" id="IPR045187">
    <property type="entry name" value="CcO_II"/>
</dbReference>
<comment type="similarity">
    <text evidence="2 16">Belongs to the cytochrome c oxidase subunit 2 family.</text>
</comment>
<organism evidence="21 22">
    <name type="scientific">Gallaecimonas xiamenensis 3-C-1</name>
    <dbReference type="NCBI Taxonomy" id="745411"/>
    <lineage>
        <taxon>Bacteria</taxon>
        <taxon>Pseudomonadati</taxon>
        <taxon>Pseudomonadota</taxon>
        <taxon>Gammaproteobacteria</taxon>
        <taxon>Enterobacterales</taxon>
        <taxon>Gallaecimonadaceae</taxon>
        <taxon>Gallaecimonas</taxon>
    </lineage>
</organism>
<dbReference type="PATRIC" id="fig|745411.4.peg.824"/>